<reference evidence="8" key="1">
    <citation type="journal article" date="2012" name="G3 (Bethesda)">
        <title>Pichia sorbitophila, an interspecies yeast hybrid reveals early steps of genome resolution following polyploidization.</title>
        <authorList>
            <person name="Leh Louis V."/>
            <person name="Despons L."/>
            <person name="Friedrich A."/>
            <person name="Martin T."/>
            <person name="Durrens P."/>
            <person name="Casaregola S."/>
            <person name="Neuveglise C."/>
            <person name="Fairhead C."/>
            <person name="Marck C."/>
            <person name="Cruz J.A."/>
            <person name="Straub M.L."/>
            <person name="Kugler V."/>
            <person name="Sacerdot C."/>
            <person name="Uzunov Z."/>
            <person name="Thierry A."/>
            <person name="Weiss S."/>
            <person name="Bleykasten C."/>
            <person name="De Montigny J."/>
            <person name="Jacques N."/>
            <person name="Jung P."/>
            <person name="Lemaire M."/>
            <person name="Mallet S."/>
            <person name="Morel G."/>
            <person name="Richard G.F."/>
            <person name="Sarkar A."/>
            <person name="Savel G."/>
            <person name="Schacherer J."/>
            <person name="Seret M.L."/>
            <person name="Talla E."/>
            <person name="Samson G."/>
            <person name="Jubin C."/>
            <person name="Poulain J."/>
            <person name="Vacherie B."/>
            <person name="Barbe V."/>
            <person name="Pelletier E."/>
            <person name="Sherman D.J."/>
            <person name="Westhof E."/>
            <person name="Weissenbach J."/>
            <person name="Baret P.V."/>
            <person name="Wincker P."/>
            <person name="Gaillardin C."/>
            <person name="Dujon B."/>
            <person name="Souciet J.L."/>
        </authorList>
    </citation>
    <scope>NUCLEOTIDE SEQUENCE [LARGE SCALE GENOMIC DNA]</scope>
    <source>
        <strain evidence="8">CBS 270.75 / DBVPG 7215 / KCTC 17166 / NRRL Y-17582</strain>
    </source>
</reference>
<proteinExistence type="predicted"/>
<dbReference type="GO" id="GO:0003700">
    <property type="term" value="F:DNA-binding transcription factor activity"/>
    <property type="evidence" value="ECO:0007669"/>
    <property type="project" value="InterPro"/>
</dbReference>
<dbReference type="Pfam" id="PF11785">
    <property type="entry name" value="Aft1_OSA"/>
    <property type="match status" value="1"/>
</dbReference>
<evidence type="ECO:0000256" key="5">
    <source>
        <dbReference type="SAM" id="MobiDB-lite"/>
    </source>
</evidence>
<dbReference type="InParanoid" id="G8JUK3"/>
<dbReference type="EMBL" id="CP002502">
    <property type="protein sequence ID" value="AET40783.1"/>
    <property type="molecule type" value="Genomic_DNA"/>
</dbReference>
<organism evidence="7 8">
    <name type="scientific">Eremothecium cymbalariae (strain CBS 270.75 / DBVPG 7215 / KCTC 17166 / NRRL Y-17582)</name>
    <name type="common">Yeast</name>
    <dbReference type="NCBI Taxonomy" id="931890"/>
    <lineage>
        <taxon>Eukaryota</taxon>
        <taxon>Fungi</taxon>
        <taxon>Dikarya</taxon>
        <taxon>Ascomycota</taxon>
        <taxon>Saccharomycotina</taxon>
        <taxon>Saccharomycetes</taxon>
        <taxon>Saccharomycetales</taxon>
        <taxon>Saccharomycetaceae</taxon>
        <taxon>Eremothecium</taxon>
    </lineage>
</organism>
<feature type="region of interest" description="Disordered" evidence="5">
    <location>
        <begin position="183"/>
        <end position="320"/>
    </location>
</feature>
<dbReference type="InterPro" id="IPR020956">
    <property type="entry name" value="TF_Aft1_OSM"/>
</dbReference>
<dbReference type="Gene3D" id="1.20.5.170">
    <property type="match status" value="1"/>
</dbReference>
<feature type="compositionally biased region" description="Polar residues" evidence="5">
    <location>
        <begin position="208"/>
        <end position="222"/>
    </location>
</feature>
<dbReference type="InterPro" id="IPR051027">
    <property type="entry name" value="bZIP_transcription_factors"/>
</dbReference>
<dbReference type="PROSITE" id="PS50217">
    <property type="entry name" value="BZIP"/>
    <property type="match status" value="1"/>
</dbReference>
<feature type="domain" description="BZIP" evidence="6">
    <location>
        <begin position="317"/>
        <end position="367"/>
    </location>
</feature>
<dbReference type="FunCoup" id="G8JUK3">
    <property type="interactions" value="754"/>
</dbReference>
<dbReference type="HOGENOM" id="CLU_027901_0_0_1"/>
<evidence type="ECO:0000256" key="2">
    <source>
        <dbReference type="ARBA" id="ARBA00023015"/>
    </source>
</evidence>
<dbReference type="SMART" id="SM00338">
    <property type="entry name" value="BRLZ"/>
    <property type="match status" value="1"/>
</dbReference>
<dbReference type="RefSeq" id="XP_003647600.1">
    <property type="nucleotide sequence ID" value="XM_003647552.1"/>
</dbReference>
<feature type="region of interest" description="Disordered" evidence="5">
    <location>
        <begin position="454"/>
        <end position="487"/>
    </location>
</feature>
<evidence type="ECO:0000313" key="7">
    <source>
        <dbReference type="EMBL" id="AET40783.1"/>
    </source>
</evidence>
<evidence type="ECO:0000259" key="6">
    <source>
        <dbReference type="PROSITE" id="PS50217"/>
    </source>
</evidence>
<comment type="subcellular location">
    <subcellularLocation>
        <location evidence="1">Nucleus</location>
    </subcellularLocation>
</comment>
<dbReference type="InterPro" id="IPR046347">
    <property type="entry name" value="bZIP_sf"/>
</dbReference>
<feature type="compositionally biased region" description="Polar residues" evidence="5">
    <location>
        <begin position="454"/>
        <end position="463"/>
    </location>
</feature>
<keyword evidence="8" id="KW-1185">Reference proteome</keyword>
<feature type="region of interest" description="Disordered" evidence="5">
    <location>
        <begin position="1"/>
        <end position="37"/>
    </location>
</feature>
<dbReference type="KEGG" id="erc:Ecym_6410"/>
<sequence>MERNTVKQHVSSFDLEPNPFEQSFASTKKDASGHNKSLLQQVRHQTEQPLLGIINNGTAGQHPPHHQKSPLRYHLQQPKPPVIHSPPILTPGGGHRLPAMLLSPQILQAHNAQTESLPHPTGSHSQMPALSPLIPGAPSNGQTTPSFLMGLTKTGLTPNESSMRTGLTPGMLNPNQPTSLPIPSNGQFTPGLSSMLSSMPMGAGGSRTPGTGVSSHPHSLSTVLEVPTSHPTSLSNLPVGAATNRAPGNMSLEIPPEKVKNLSVKERKRSMSTDDALEASCNNASSSSSSSVNNSSKKKVKKSQSAPIGDEEEEERERKRKEFLERNRLAASKFRKRKKEYIKKIETDLQFYETEYSDLTSFVDRLSGLNGNSKSTDLQNSDLSLLKLLKQSLMRPDLAKAMSIVNQIEQLMVSTKYIQRNGINPRLEDGQKQHSRIDVMSMNATIGTNSGVNELSASSTLRPQSYKSGSSSSSNTTYASINRHDGM</sequence>
<dbReference type="GO" id="GO:0005634">
    <property type="term" value="C:nucleus"/>
    <property type="evidence" value="ECO:0007669"/>
    <property type="project" value="UniProtKB-SubCell"/>
</dbReference>
<dbReference type="OrthoDB" id="295274at2759"/>
<dbReference type="Pfam" id="PF00170">
    <property type="entry name" value="bZIP_1"/>
    <property type="match status" value="1"/>
</dbReference>
<feature type="compositionally biased region" description="Low complexity" evidence="5">
    <location>
        <begin position="465"/>
        <end position="474"/>
    </location>
</feature>
<dbReference type="OMA" id="HNAQTES"/>
<keyword evidence="3" id="KW-0804">Transcription</keyword>
<dbReference type="STRING" id="931890.G8JUK3"/>
<keyword evidence="2" id="KW-0805">Transcription regulation</keyword>
<name>G8JUK3_ERECY</name>
<dbReference type="eggNOG" id="KOG1414">
    <property type="taxonomic scope" value="Eukaryota"/>
</dbReference>
<dbReference type="Proteomes" id="UP000006790">
    <property type="component" value="Chromosome 6"/>
</dbReference>
<feature type="compositionally biased region" description="Low complexity" evidence="5">
    <location>
        <begin position="190"/>
        <end position="201"/>
    </location>
</feature>
<dbReference type="InterPro" id="IPR004827">
    <property type="entry name" value="bZIP"/>
</dbReference>
<keyword evidence="4" id="KW-0539">Nucleus</keyword>
<dbReference type="GeneID" id="11469198"/>
<feature type="compositionally biased region" description="Low complexity" evidence="5">
    <location>
        <begin position="285"/>
        <end position="295"/>
    </location>
</feature>
<dbReference type="SUPFAM" id="SSF57959">
    <property type="entry name" value="Leucine zipper domain"/>
    <property type="match status" value="1"/>
</dbReference>
<dbReference type="CDD" id="cd14687">
    <property type="entry name" value="bZIP_ATF2"/>
    <property type="match status" value="1"/>
</dbReference>
<protein>
    <recommendedName>
        <fullName evidence="6">BZIP domain-containing protein</fullName>
    </recommendedName>
</protein>
<evidence type="ECO:0000256" key="3">
    <source>
        <dbReference type="ARBA" id="ARBA00023163"/>
    </source>
</evidence>
<evidence type="ECO:0000256" key="1">
    <source>
        <dbReference type="ARBA" id="ARBA00004123"/>
    </source>
</evidence>
<dbReference type="PANTHER" id="PTHR19304">
    <property type="entry name" value="CYCLIC-AMP RESPONSE ELEMENT BINDING PROTEIN"/>
    <property type="match status" value="1"/>
</dbReference>
<dbReference type="AlphaFoldDB" id="G8JUK3"/>
<feature type="compositionally biased region" description="Basic and acidic residues" evidence="5">
    <location>
        <begin position="255"/>
        <end position="272"/>
    </location>
</feature>
<gene>
    <name evidence="7" type="ordered locus">Ecym_6410</name>
</gene>
<evidence type="ECO:0000313" key="8">
    <source>
        <dbReference type="Proteomes" id="UP000006790"/>
    </source>
</evidence>
<evidence type="ECO:0000256" key="4">
    <source>
        <dbReference type="ARBA" id="ARBA00023242"/>
    </source>
</evidence>
<accession>G8JUK3</accession>